<comment type="caution">
    <text evidence="2">The sequence shown here is derived from an EMBL/GenBank/DDBJ whole genome shotgun (WGS) entry which is preliminary data.</text>
</comment>
<dbReference type="PANTHER" id="PTHR42852">
    <property type="entry name" value="THIOL:DISULFIDE INTERCHANGE PROTEIN DSBE"/>
    <property type="match status" value="1"/>
</dbReference>
<dbReference type="InterPro" id="IPR050553">
    <property type="entry name" value="Thioredoxin_ResA/DsbE_sf"/>
</dbReference>
<organism evidence="2 3">
    <name type="scientific">Oleiharenicola lentus</name>
    <dbReference type="NCBI Taxonomy" id="2508720"/>
    <lineage>
        <taxon>Bacteria</taxon>
        <taxon>Pseudomonadati</taxon>
        <taxon>Verrucomicrobiota</taxon>
        <taxon>Opitutia</taxon>
        <taxon>Opitutales</taxon>
        <taxon>Opitutaceae</taxon>
        <taxon>Oleiharenicola</taxon>
    </lineage>
</organism>
<dbReference type="InterPro" id="IPR036249">
    <property type="entry name" value="Thioredoxin-like_sf"/>
</dbReference>
<dbReference type="Proteomes" id="UP000290218">
    <property type="component" value="Unassembled WGS sequence"/>
</dbReference>
<dbReference type="AlphaFoldDB" id="A0A4Q1C8A2"/>
<dbReference type="SUPFAM" id="SSF52833">
    <property type="entry name" value="Thioredoxin-like"/>
    <property type="match status" value="1"/>
</dbReference>
<gene>
    <name evidence="2" type="ORF">ESB00_04500</name>
</gene>
<evidence type="ECO:0000259" key="1">
    <source>
        <dbReference type="PROSITE" id="PS51352"/>
    </source>
</evidence>
<evidence type="ECO:0000313" key="2">
    <source>
        <dbReference type="EMBL" id="RXK55163.1"/>
    </source>
</evidence>
<dbReference type="InterPro" id="IPR013740">
    <property type="entry name" value="Redoxin"/>
</dbReference>
<dbReference type="Pfam" id="PF08534">
    <property type="entry name" value="Redoxin"/>
    <property type="match status" value="1"/>
</dbReference>
<dbReference type="CDD" id="cd02966">
    <property type="entry name" value="TlpA_like_family"/>
    <property type="match status" value="1"/>
</dbReference>
<reference evidence="2 3" key="1">
    <citation type="submission" date="2019-01" db="EMBL/GenBank/DDBJ databases">
        <title>Lacunisphaera sp. strain TWA-58.</title>
        <authorList>
            <person name="Chen W.-M."/>
        </authorList>
    </citation>
    <scope>NUCLEOTIDE SEQUENCE [LARGE SCALE GENOMIC DNA]</scope>
    <source>
        <strain evidence="2 3">TWA-58</strain>
    </source>
</reference>
<keyword evidence="3" id="KW-1185">Reference proteome</keyword>
<dbReference type="PANTHER" id="PTHR42852:SF13">
    <property type="entry name" value="PROTEIN DIPZ"/>
    <property type="match status" value="1"/>
</dbReference>
<dbReference type="Gene3D" id="3.40.30.10">
    <property type="entry name" value="Glutaredoxin"/>
    <property type="match status" value="1"/>
</dbReference>
<dbReference type="OrthoDB" id="184337at2"/>
<feature type="domain" description="Thioredoxin" evidence="1">
    <location>
        <begin position="154"/>
        <end position="316"/>
    </location>
</feature>
<dbReference type="EMBL" id="SDHX01000001">
    <property type="protein sequence ID" value="RXK55163.1"/>
    <property type="molecule type" value="Genomic_DNA"/>
</dbReference>
<evidence type="ECO:0000313" key="3">
    <source>
        <dbReference type="Proteomes" id="UP000290218"/>
    </source>
</evidence>
<proteinExistence type="predicted"/>
<sequence length="322" mass="34923">MRLDAPPFLGKVIGMRLRLFLSGLLSSLVLLISAMGQNAERQPTDPVMIELKALVDEISAKLKTTEPTAKNFEAELAKFDALLAKHAGEKSEAVANIPMMKAVLYIQVLQDEKAGRETLLKLKQDFPGTKAANTVDPILAQIDQAAQAGAAQAALIGKPAPELSFTWASREGLTKLSALKGRVVVLDFWATWCGPCIASFPQIREHVAHFKDAPVTFLGVTSLQGFVANMGPRVNTEGDPAREMALMQDFIKAKEITWDIVFSEQNVFNPDYGIQGIPFVAIIAPDGTVRHAGLHPGDPRSNITGKIEELLKEFKLATPGKS</sequence>
<accession>A0A4Q1C8A2</accession>
<name>A0A4Q1C8A2_9BACT</name>
<protein>
    <submittedName>
        <fullName evidence="2">TlpA family protein disulfide reductase</fullName>
    </submittedName>
</protein>
<dbReference type="InterPro" id="IPR013766">
    <property type="entry name" value="Thioredoxin_domain"/>
</dbReference>
<dbReference type="GO" id="GO:0016491">
    <property type="term" value="F:oxidoreductase activity"/>
    <property type="evidence" value="ECO:0007669"/>
    <property type="project" value="InterPro"/>
</dbReference>
<dbReference type="PROSITE" id="PS51352">
    <property type="entry name" value="THIOREDOXIN_2"/>
    <property type="match status" value="1"/>
</dbReference>